<dbReference type="InterPro" id="IPR020846">
    <property type="entry name" value="MFS_dom"/>
</dbReference>
<keyword evidence="2 5" id="KW-0812">Transmembrane</keyword>
<dbReference type="GO" id="GO:0022857">
    <property type="term" value="F:transmembrane transporter activity"/>
    <property type="evidence" value="ECO:0007669"/>
    <property type="project" value="InterPro"/>
</dbReference>
<dbReference type="PANTHER" id="PTHR23502">
    <property type="entry name" value="MAJOR FACILITATOR SUPERFAMILY"/>
    <property type="match status" value="1"/>
</dbReference>
<dbReference type="Gene3D" id="1.20.1250.20">
    <property type="entry name" value="MFS general substrate transporter like domains"/>
    <property type="match status" value="1"/>
</dbReference>
<feature type="transmembrane region" description="Helical" evidence="5">
    <location>
        <begin position="214"/>
        <end position="235"/>
    </location>
</feature>
<reference evidence="7" key="1">
    <citation type="submission" date="2016-11" db="EMBL/GenBank/DDBJ databases">
        <title>The genome sequence of Colletotrichum cuscutae.</title>
        <authorList>
            <person name="Baroncelli R."/>
        </authorList>
    </citation>
    <scope>NUCLEOTIDE SEQUENCE</scope>
    <source>
        <strain evidence="7">IMI 304802</strain>
    </source>
</reference>
<feature type="transmembrane region" description="Helical" evidence="5">
    <location>
        <begin position="386"/>
        <end position="406"/>
    </location>
</feature>
<feature type="transmembrane region" description="Helical" evidence="5">
    <location>
        <begin position="454"/>
        <end position="480"/>
    </location>
</feature>
<feature type="transmembrane region" description="Helical" evidence="5">
    <location>
        <begin position="241"/>
        <end position="261"/>
    </location>
</feature>
<feature type="transmembrane region" description="Helical" evidence="5">
    <location>
        <begin position="521"/>
        <end position="543"/>
    </location>
</feature>
<keyword evidence="8" id="KW-1185">Reference proteome</keyword>
<feature type="transmembrane region" description="Helical" evidence="5">
    <location>
        <begin position="354"/>
        <end position="374"/>
    </location>
</feature>
<sequence length="564" mass="61941">MDVPAVTMAQHTPLPPGTVHLLNYEDATESPIFVLSPTPSSDPNDPLNWSKWRKYLNYSLAMGVTVAAFTKYVRATSVFQSICCPSRTNSPADDLFAFLHSLSIQTVFWQQMTVDLDVSINQLSNAQSAQLAGLATGCIFFIPFAIKYGRRLTYLVSTAILAAAAWWTSSMHSYAELIATAVITGLAGAINETAVQMTIADIFFVHQRGSANGLYFTAVMAGSFLTPLAAGSQAVTQGWRWSYYALSISLTVLFFMFVFLYEETKYIPISLGESDLTDDNSPIGGNDMAKVRSVDKGGLELNTMRSNPATNVPLNSYRERMRLLTPTSESLLRVFILPLHVITLPHVMFTALQFASGVCWLVLFMSVVSVVFSAPPYNFNTAAIGYMNIGPFVGNIFGSIYGGPLADWTVLRLAKRNGGVFEPEMRLYPLFLPVITMAGGIVMFGVTADRGMHWIFPSIGGALFAFGLGANGDITFTFVIDTYRELTAEAFVGVAFVRNAVSVGVPSALVPWMSNMGLSNMYILSGVISLLIGLLYVPMIIWGKRIRTILAPRYWRLVERRMQI</sequence>
<dbReference type="SUPFAM" id="SSF103473">
    <property type="entry name" value="MFS general substrate transporter"/>
    <property type="match status" value="1"/>
</dbReference>
<evidence type="ECO:0000256" key="3">
    <source>
        <dbReference type="ARBA" id="ARBA00022989"/>
    </source>
</evidence>
<gene>
    <name evidence="7" type="ORF">CCUS01_12787</name>
</gene>
<evidence type="ECO:0000256" key="1">
    <source>
        <dbReference type="ARBA" id="ARBA00004141"/>
    </source>
</evidence>
<feature type="transmembrane region" description="Helical" evidence="5">
    <location>
        <begin position="152"/>
        <end position="168"/>
    </location>
</feature>
<comment type="caution">
    <text evidence="7">The sequence shown here is derived from an EMBL/GenBank/DDBJ whole genome shotgun (WGS) entry which is preliminary data.</text>
</comment>
<evidence type="ECO:0000256" key="5">
    <source>
        <dbReference type="SAM" id="Phobius"/>
    </source>
</evidence>
<name>A0AAI9YD63_9PEZI</name>
<dbReference type="PROSITE" id="PS50850">
    <property type="entry name" value="MFS"/>
    <property type="match status" value="1"/>
</dbReference>
<proteinExistence type="predicted"/>
<dbReference type="PANTHER" id="PTHR23502:SF50">
    <property type="entry name" value="TRANSPORTER, PUTATIVE (AFU_ORTHOLOGUE AFUA_5G00430)-RELATED"/>
    <property type="match status" value="1"/>
</dbReference>
<dbReference type="Proteomes" id="UP001239213">
    <property type="component" value="Unassembled WGS sequence"/>
</dbReference>
<evidence type="ECO:0000259" key="6">
    <source>
        <dbReference type="PROSITE" id="PS50850"/>
    </source>
</evidence>
<dbReference type="InterPro" id="IPR036259">
    <property type="entry name" value="MFS_trans_sf"/>
</dbReference>
<dbReference type="EMBL" id="MPDP01000003">
    <property type="protein sequence ID" value="KAK1498430.1"/>
    <property type="molecule type" value="Genomic_DNA"/>
</dbReference>
<feature type="transmembrane region" description="Helical" evidence="5">
    <location>
        <begin position="330"/>
        <end position="348"/>
    </location>
</feature>
<dbReference type="InterPro" id="IPR011701">
    <property type="entry name" value="MFS"/>
</dbReference>
<feature type="transmembrane region" description="Helical" evidence="5">
    <location>
        <begin position="426"/>
        <end position="447"/>
    </location>
</feature>
<feature type="transmembrane region" description="Helical" evidence="5">
    <location>
        <begin position="174"/>
        <end position="194"/>
    </location>
</feature>
<evidence type="ECO:0000313" key="7">
    <source>
        <dbReference type="EMBL" id="KAK1498430.1"/>
    </source>
</evidence>
<dbReference type="GO" id="GO:0005886">
    <property type="term" value="C:plasma membrane"/>
    <property type="evidence" value="ECO:0007669"/>
    <property type="project" value="TreeGrafter"/>
</dbReference>
<organism evidence="7 8">
    <name type="scientific">Colletotrichum cuscutae</name>
    <dbReference type="NCBI Taxonomy" id="1209917"/>
    <lineage>
        <taxon>Eukaryota</taxon>
        <taxon>Fungi</taxon>
        <taxon>Dikarya</taxon>
        <taxon>Ascomycota</taxon>
        <taxon>Pezizomycotina</taxon>
        <taxon>Sordariomycetes</taxon>
        <taxon>Hypocreomycetidae</taxon>
        <taxon>Glomerellales</taxon>
        <taxon>Glomerellaceae</taxon>
        <taxon>Colletotrichum</taxon>
        <taxon>Colletotrichum acutatum species complex</taxon>
    </lineage>
</organism>
<evidence type="ECO:0000313" key="8">
    <source>
        <dbReference type="Proteomes" id="UP001239213"/>
    </source>
</evidence>
<evidence type="ECO:0000256" key="2">
    <source>
        <dbReference type="ARBA" id="ARBA00022692"/>
    </source>
</evidence>
<comment type="subcellular location">
    <subcellularLocation>
        <location evidence="1">Membrane</location>
        <topology evidence="1">Multi-pass membrane protein</topology>
    </subcellularLocation>
</comment>
<keyword evidence="3 5" id="KW-1133">Transmembrane helix</keyword>
<dbReference type="Pfam" id="PF07690">
    <property type="entry name" value="MFS_1"/>
    <property type="match status" value="1"/>
</dbReference>
<evidence type="ECO:0000256" key="4">
    <source>
        <dbReference type="ARBA" id="ARBA00023136"/>
    </source>
</evidence>
<feature type="domain" description="Major facilitator superfamily (MFS) profile" evidence="6">
    <location>
        <begin position="60"/>
        <end position="544"/>
    </location>
</feature>
<dbReference type="AlphaFoldDB" id="A0AAI9YD63"/>
<protein>
    <submittedName>
        <fullName evidence="7">Major facilitator superfamily transporter</fullName>
    </submittedName>
</protein>
<accession>A0AAI9YD63</accession>
<keyword evidence="4 5" id="KW-0472">Membrane</keyword>